<dbReference type="AlphaFoldDB" id="A0A0A9ZEM0"/>
<feature type="region of interest" description="Disordered" evidence="1">
    <location>
        <begin position="120"/>
        <end position="162"/>
    </location>
</feature>
<proteinExistence type="predicted"/>
<gene>
    <name evidence="2" type="ORF">CM83_27708</name>
</gene>
<reference evidence="2" key="1">
    <citation type="journal article" date="2014" name="PLoS ONE">
        <title>Transcriptome-Based Identification of ABC Transporters in the Western Tarnished Plant Bug Lygus hesperus.</title>
        <authorList>
            <person name="Hull J.J."/>
            <person name="Chaney K."/>
            <person name="Geib S.M."/>
            <person name="Fabrick J.A."/>
            <person name="Brent C.S."/>
            <person name="Walsh D."/>
            <person name="Lavine L.C."/>
        </authorList>
    </citation>
    <scope>NUCLEOTIDE SEQUENCE</scope>
</reference>
<accession>A0A0A9ZEM0</accession>
<feature type="non-terminal residue" evidence="2">
    <location>
        <position position="207"/>
    </location>
</feature>
<feature type="non-terminal residue" evidence="2">
    <location>
        <position position="1"/>
    </location>
</feature>
<evidence type="ECO:0000313" key="2">
    <source>
        <dbReference type="EMBL" id="JAG42884.1"/>
    </source>
</evidence>
<dbReference type="EMBL" id="GBHO01000720">
    <property type="protein sequence ID" value="JAG42884.1"/>
    <property type="molecule type" value="Transcribed_RNA"/>
</dbReference>
<name>A0A0A9ZEM0_LYGHE</name>
<organism evidence="2">
    <name type="scientific">Lygus hesperus</name>
    <name type="common">Western plant bug</name>
    <dbReference type="NCBI Taxonomy" id="30085"/>
    <lineage>
        <taxon>Eukaryota</taxon>
        <taxon>Metazoa</taxon>
        <taxon>Ecdysozoa</taxon>
        <taxon>Arthropoda</taxon>
        <taxon>Hexapoda</taxon>
        <taxon>Insecta</taxon>
        <taxon>Pterygota</taxon>
        <taxon>Neoptera</taxon>
        <taxon>Paraneoptera</taxon>
        <taxon>Hemiptera</taxon>
        <taxon>Heteroptera</taxon>
        <taxon>Panheteroptera</taxon>
        <taxon>Cimicomorpha</taxon>
        <taxon>Miridae</taxon>
        <taxon>Mirini</taxon>
        <taxon>Lygus</taxon>
    </lineage>
</organism>
<sequence length="207" mass="23709">RSVGCCREKMSIWLAVVVSALLSVRCYGYIERNDSHVAENSNKIVEPRNIKYTNGQIKLSAGHQLQGGMRKMKQSKKHSANEAIKFIGEFGKYSPKGTKFYPGDNKILGDAESKRVKEANPLQEFWRQSRKPEDQEALSDPFYAPPQPREPTAIYSQPYPGNQQPYGIEQLMAKLSHPEYGYHPLYQQQPYYLGQQPLYIQPGQYHP</sequence>
<evidence type="ECO:0000256" key="1">
    <source>
        <dbReference type="SAM" id="MobiDB-lite"/>
    </source>
</evidence>
<reference evidence="2" key="2">
    <citation type="submission" date="2014-07" db="EMBL/GenBank/DDBJ databases">
        <authorList>
            <person name="Hull J."/>
        </authorList>
    </citation>
    <scope>NUCLEOTIDE SEQUENCE</scope>
</reference>
<protein>
    <submittedName>
        <fullName evidence="2">Uncharacterized protein</fullName>
    </submittedName>
</protein>